<organism evidence="2 3">
    <name type="scientific">Cyclostephanos tholiformis</name>
    <dbReference type="NCBI Taxonomy" id="382380"/>
    <lineage>
        <taxon>Eukaryota</taxon>
        <taxon>Sar</taxon>
        <taxon>Stramenopiles</taxon>
        <taxon>Ochrophyta</taxon>
        <taxon>Bacillariophyta</taxon>
        <taxon>Coscinodiscophyceae</taxon>
        <taxon>Thalassiosirophycidae</taxon>
        <taxon>Stephanodiscales</taxon>
        <taxon>Stephanodiscaceae</taxon>
        <taxon>Cyclostephanos</taxon>
    </lineage>
</organism>
<reference evidence="2 3" key="1">
    <citation type="submission" date="2024-10" db="EMBL/GenBank/DDBJ databases">
        <title>Updated reference genomes for cyclostephanoid diatoms.</title>
        <authorList>
            <person name="Roberts W.R."/>
            <person name="Alverson A.J."/>
        </authorList>
    </citation>
    <scope>NUCLEOTIDE SEQUENCE [LARGE SCALE GENOMIC DNA]</scope>
    <source>
        <strain evidence="2 3">AJA228-03</strain>
    </source>
</reference>
<dbReference type="SUPFAM" id="SSF49764">
    <property type="entry name" value="HSP20-like chaperones"/>
    <property type="match status" value="1"/>
</dbReference>
<dbReference type="PANTHER" id="PTHR13164">
    <property type="entry name" value="CALICYLIN BINDING PROTEIN"/>
    <property type="match status" value="1"/>
</dbReference>
<dbReference type="InterPro" id="IPR052289">
    <property type="entry name" value="Calcyclin-binding_UBL-bridge"/>
</dbReference>
<feature type="region of interest" description="Disordered" evidence="1">
    <location>
        <begin position="1"/>
        <end position="26"/>
    </location>
</feature>
<dbReference type="PANTHER" id="PTHR13164:SF6">
    <property type="entry name" value="CS DOMAIN-CONTAINING PROTEIN"/>
    <property type="match status" value="1"/>
</dbReference>
<sequence>MVDDLSTPPSADDNDDECGGAESALRDNISRKGKNAYYYAHAHRATGPEWDGKIEPRLLSTTSSGNLSASSSDAGIVGGGGVAPIPSSSCRASLMARSNITNYAFLDEDARVRIYVELPGVGNCRDEDVLLDFTERSLCLTVKNYVPPSPKNVADTSVELVVDCTALEGAGGEDASPKRGEDRSLSLGRLYAEIEGATFRKKAERVIITLTKKDKKRAWSAVIA</sequence>
<protein>
    <recommendedName>
        <fullName evidence="4">CS domain-containing protein</fullName>
    </recommendedName>
</protein>
<evidence type="ECO:0000313" key="2">
    <source>
        <dbReference type="EMBL" id="KAL3807395.1"/>
    </source>
</evidence>
<proteinExistence type="predicted"/>
<gene>
    <name evidence="2" type="ORF">ACHAXA_006663</name>
</gene>
<comment type="caution">
    <text evidence="2">The sequence shown here is derived from an EMBL/GenBank/DDBJ whole genome shotgun (WGS) entry which is preliminary data.</text>
</comment>
<evidence type="ECO:0000313" key="3">
    <source>
        <dbReference type="Proteomes" id="UP001530377"/>
    </source>
</evidence>
<dbReference type="InterPro" id="IPR008978">
    <property type="entry name" value="HSP20-like_chaperone"/>
</dbReference>
<keyword evidence="3" id="KW-1185">Reference proteome</keyword>
<accession>A0ABD3R3J9</accession>
<dbReference type="Gene3D" id="2.60.40.790">
    <property type="match status" value="1"/>
</dbReference>
<dbReference type="Proteomes" id="UP001530377">
    <property type="component" value="Unassembled WGS sequence"/>
</dbReference>
<dbReference type="EMBL" id="JALLPB020000632">
    <property type="protein sequence ID" value="KAL3807395.1"/>
    <property type="molecule type" value="Genomic_DNA"/>
</dbReference>
<evidence type="ECO:0000256" key="1">
    <source>
        <dbReference type="SAM" id="MobiDB-lite"/>
    </source>
</evidence>
<name>A0ABD3R3J9_9STRA</name>
<dbReference type="AlphaFoldDB" id="A0ABD3R3J9"/>
<evidence type="ECO:0008006" key="4">
    <source>
        <dbReference type="Google" id="ProtNLM"/>
    </source>
</evidence>